<feature type="transmembrane region" description="Helical" evidence="2">
    <location>
        <begin position="191"/>
        <end position="213"/>
    </location>
</feature>
<dbReference type="RefSeq" id="WP_195001350.1">
    <property type="nucleotide sequence ID" value="NZ_JADLQN010000001.1"/>
</dbReference>
<dbReference type="Gene3D" id="3.30.565.10">
    <property type="entry name" value="Histidine kinase-like ATPase, C-terminal domain"/>
    <property type="match status" value="1"/>
</dbReference>
<sequence length="488" mass="50938">MAAGTRARAARMTAPARHRAGRWAALSEWLSRQWESRPLLGMRSEPAADRMVRRLALTVGCAGMIAAVLDLPKMLQHRSALGGWATAATIAAFALFPVLAAVAVAGSVRLVRAMAGATAVSYLAAATLVSFSLDEMVPESMATWMFRVFSVAVIAASLAWRPGPAIAYMLAANVVLAFGNLFVVADPSVSWYFGVLFRSIGLCALFLWCSIYAQAGAAAVDEEATAAGVRAARVAGAAARDRERARFAALIHDAVLSTLLDASRAGTESPVLRDQAARTLEQLDALRRGAGCSERFDAHAVSMFLTAAVREADPDLAIGVSCGPGGEALRMPVDVAGTVAAAAVEAVRNSLRHASAGDRVVRRGVALMMDRTGVRVRVDDDGAGFDPHKVPVDRLGLSVSILGRMRSVPGGDAEIVSRPGQGTTVTLSWTVPPEGDDPAALIGLPRSADRPDAGGSVSVGDSARQGGRARDGHEALALCEPSMPREGV</sequence>
<feature type="transmembrane region" description="Helical" evidence="2">
    <location>
        <begin position="141"/>
        <end position="160"/>
    </location>
</feature>
<dbReference type="Proteomes" id="UP000707731">
    <property type="component" value="Unassembled WGS sequence"/>
</dbReference>
<dbReference type="Pfam" id="PF02518">
    <property type="entry name" value="HATPase_c"/>
    <property type="match status" value="1"/>
</dbReference>
<evidence type="ECO:0000259" key="3">
    <source>
        <dbReference type="Pfam" id="PF02518"/>
    </source>
</evidence>
<dbReference type="SUPFAM" id="SSF55874">
    <property type="entry name" value="ATPase domain of HSP90 chaperone/DNA topoisomerase II/histidine kinase"/>
    <property type="match status" value="1"/>
</dbReference>
<feature type="transmembrane region" description="Helical" evidence="2">
    <location>
        <begin position="167"/>
        <end position="185"/>
    </location>
</feature>
<keyword evidence="4" id="KW-0547">Nucleotide-binding</keyword>
<keyword evidence="5" id="KW-1185">Reference proteome</keyword>
<reference evidence="4 5" key="1">
    <citation type="submission" date="2020-10" db="EMBL/GenBank/DDBJ databases">
        <title>Identification of Nocardia species via Next-generation sequencing and recognition of intraspecies genetic diversity.</title>
        <authorList>
            <person name="Li P."/>
            <person name="Li P."/>
            <person name="Lu B."/>
        </authorList>
    </citation>
    <scope>NUCLEOTIDE SEQUENCE [LARGE SCALE GENOMIC DNA]</scope>
    <source>
        <strain evidence="4 5">BJ06-0143</strain>
    </source>
</reference>
<feature type="region of interest" description="Disordered" evidence="1">
    <location>
        <begin position="444"/>
        <end position="473"/>
    </location>
</feature>
<keyword evidence="2" id="KW-1133">Transmembrane helix</keyword>
<evidence type="ECO:0000313" key="5">
    <source>
        <dbReference type="Proteomes" id="UP000707731"/>
    </source>
</evidence>
<feature type="domain" description="Histidine kinase/HSP90-like ATPase" evidence="3">
    <location>
        <begin position="343"/>
        <end position="429"/>
    </location>
</feature>
<feature type="transmembrane region" description="Helical" evidence="2">
    <location>
        <begin position="81"/>
        <end position="103"/>
    </location>
</feature>
<keyword evidence="2" id="KW-0472">Membrane</keyword>
<gene>
    <name evidence="4" type="ORF">IU449_08675</name>
</gene>
<feature type="transmembrane region" description="Helical" evidence="2">
    <location>
        <begin position="51"/>
        <end position="69"/>
    </location>
</feature>
<organism evidence="4 5">
    <name type="scientific">Nocardia higoensis</name>
    <dbReference type="NCBI Taxonomy" id="228599"/>
    <lineage>
        <taxon>Bacteria</taxon>
        <taxon>Bacillati</taxon>
        <taxon>Actinomycetota</taxon>
        <taxon>Actinomycetes</taxon>
        <taxon>Mycobacteriales</taxon>
        <taxon>Nocardiaceae</taxon>
        <taxon>Nocardia</taxon>
    </lineage>
</organism>
<dbReference type="InterPro" id="IPR003594">
    <property type="entry name" value="HATPase_dom"/>
</dbReference>
<dbReference type="EMBL" id="JADLQN010000001">
    <property type="protein sequence ID" value="MBF6354613.1"/>
    <property type="molecule type" value="Genomic_DNA"/>
</dbReference>
<dbReference type="GO" id="GO:0005524">
    <property type="term" value="F:ATP binding"/>
    <property type="evidence" value="ECO:0007669"/>
    <property type="project" value="UniProtKB-KW"/>
</dbReference>
<evidence type="ECO:0000313" key="4">
    <source>
        <dbReference type="EMBL" id="MBF6354613.1"/>
    </source>
</evidence>
<evidence type="ECO:0000256" key="1">
    <source>
        <dbReference type="SAM" id="MobiDB-lite"/>
    </source>
</evidence>
<dbReference type="InterPro" id="IPR036890">
    <property type="entry name" value="HATPase_C_sf"/>
</dbReference>
<accession>A0ABS0DD20</accession>
<proteinExistence type="predicted"/>
<keyword evidence="2" id="KW-0812">Transmembrane</keyword>
<comment type="caution">
    <text evidence="4">The sequence shown here is derived from an EMBL/GenBank/DDBJ whole genome shotgun (WGS) entry which is preliminary data.</text>
</comment>
<name>A0ABS0DD20_9NOCA</name>
<evidence type="ECO:0000256" key="2">
    <source>
        <dbReference type="SAM" id="Phobius"/>
    </source>
</evidence>
<protein>
    <submittedName>
        <fullName evidence="4">ATP-binding protein</fullName>
    </submittedName>
</protein>
<feature type="transmembrane region" description="Helical" evidence="2">
    <location>
        <begin position="110"/>
        <end position="129"/>
    </location>
</feature>
<keyword evidence="4" id="KW-0067">ATP-binding</keyword>